<proteinExistence type="predicted"/>
<dbReference type="EMBL" id="MN740028">
    <property type="protein sequence ID" value="QHT84797.1"/>
    <property type="molecule type" value="Genomic_DNA"/>
</dbReference>
<feature type="region of interest" description="Disordered" evidence="1">
    <location>
        <begin position="62"/>
        <end position="125"/>
    </location>
</feature>
<organism evidence="2">
    <name type="scientific">viral metagenome</name>
    <dbReference type="NCBI Taxonomy" id="1070528"/>
    <lineage>
        <taxon>unclassified sequences</taxon>
        <taxon>metagenomes</taxon>
        <taxon>organismal metagenomes</taxon>
    </lineage>
</organism>
<feature type="compositionally biased region" description="Acidic residues" evidence="1">
    <location>
        <begin position="75"/>
        <end position="119"/>
    </location>
</feature>
<accession>A0A6C0HX53</accession>
<dbReference type="AlphaFoldDB" id="A0A6C0HX53"/>
<evidence type="ECO:0000256" key="1">
    <source>
        <dbReference type="SAM" id="MobiDB-lite"/>
    </source>
</evidence>
<name>A0A6C0HX53_9ZZZZ</name>
<evidence type="ECO:0000313" key="2">
    <source>
        <dbReference type="EMBL" id="QHT84797.1"/>
    </source>
</evidence>
<reference evidence="2" key="1">
    <citation type="journal article" date="2020" name="Nature">
        <title>Giant virus diversity and host interactions through global metagenomics.</title>
        <authorList>
            <person name="Schulz F."/>
            <person name="Roux S."/>
            <person name="Paez-Espino D."/>
            <person name="Jungbluth S."/>
            <person name="Walsh D.A."/>
            <person name="Denef V.J."/>
            <person name="McMahon K.D."/>
            <person name="Konstantinidis K.T."/>
            <person name="Eloe-Fadrosh E.A."/>
            <person name="Kyrpides N.C."/>
            <person name="Woyke T."/>
        </authorList>
    </citation>
    <scope>NUCLEOTIDE SEQUENCE</scope>
    <source>
        <strain evidence="2">GVMAG-M-3300023184-178</strain>
    </source>
</reference>
<protein>
    <submittedName>
        <fullName evidence="2">Uncharacterized protein</fullName>
    </submittedName>
</protein>
<sequence length="156" mass="18910">MDTSRHRFPWAMNEINRLYNEYEIKQLTISEIAMIHKRTELAILYKLEKEKIIDTRDWKGYDNKNYLKKNQHNCEEEEEEELDDDEDDEEEEEEELDDDEDDDDDEDYVEEPSSDDEELDNRNTSRMTTFLELVNYIKEYFPSNVKKSDHFTSSDA</sequence>